<accession>A0A2U1E4T1</accession>
<evidence type="ECO:0000313" key="8">
    <source>
        <dbReference type="Proteomes" id="UP000245793"/>
    </source>
</evidence>
<keyword evidence="3 5" id="KW-0732">Signal</keyword>
<evidence type="ECO:0000256" key="1">
    <source>
        <dbReference type="ARBA" id="ARBA00004418"/>
    </source>
</evidence>
<dbReference type="InterPro" id="IPR015168">
    <property type="entry name" value="SsuA/THI5"/>
</dbReference>
<dbReference type="Proteomes" id="UP000245793">
    <property type="component" value="Unassembled WGS sequence"/>
</dbReference>
<evidence type="ECO:0000259" key="6">
    <source>
        <dbReference type="Pfam" id="PF09084"/>
    </source>
</evidence>
<dbReference type="RefSeq" id="WP_116479942.1">
    <property type="nucleotide sequence ID" value="NZ_QEKV01000003.1"/>
</dbReference>
<evidence type="ECO:0000256" key="3">
    <source>
        <dbReference type="ARBA" id="ARBA00022729"/>
    </source>
</evidence>
<sequence>MKRLTAILAVVLASLMLFTACKTTVNEEKKDSTTTETQTEENKDTTEENKDTTEANSEVSEEEAWKKEPAYGKPVKIGYNGGLCTGAPGIADALGMFKKQGLDVELVKMDGTVGTVDAVGTGKVDMVTNHISAMVVPATNGINMVFKKGVQTGCKSLYVLKDGPIKSTKDLVGKSVGLPNGIGNSDHNIAIRFMNHDGIDPNEIVWKPVESSASILALQNGEIDSVILSDQFAEKFMNDGTLAVIRSLTWDDDFKKETCCIYAFNKDFNEQNPITAKKMTAALFEVSDYIAHNVKEATQVLFDNNWASGDFDQAVRMMESYDWQCSNNMTEKTLKDILDDYKKFNIVTNEKSSDELLSELWSPEDFKHDNEK</sequence>
<comment type="similarity">
    <text evidence="2">Belongs to the bacterial solute-binding protein SsuA/TauA family.</text>
</comment>
<dbReference type="Gene3D" id="3.40.190.10">
    <property type="entry name" value="Periplasmic binding protein-like II"/>
    <property type="match status" value="2"/>
</dbReference>
<proteinExistence type="inferred from homology"/>
<dbReference type="SUPFAM" id="SSF53850">
    <property type="entry name" value="Periplasmic binding protein-like II"/>
    <property type="match status" value="1"/>
</dbReference>
<name>A0A2U1E4T1_9FIRM</name>
<gene>
    <name evidence="7" type="ORF">C7381_103187</name>
</gene>
<dbReference type="GO" id="GO:0042597">
    <property type="term" value="C:periplasmic space"/>
    <property type="evidence" value="ECO:0007669"/>
    <property type="project" value="UniProtKB-SubCell"/>
</dbReference>
<feature type="domain" description="SsuA/THI5-like" evidence="6">
    <location>
        <begin position="90"/>
        <end position="295"/>
    </location>
</feature>
<dbReference type="PROSITE" id="PS51257">
    <property type="entry name" value="PROKAR_LIPOPROTEIN"/>
    <property type="match status" value="1"/>
</dbReference>
<feature type="chain" id="PRO_5038501851" evidence="5">
    <location>
        <begin position="20"/>
        <end position="372"/>
    </location>
</feature>
<protein>
    <submittedName>
        <fullName evidence="7">NitT/TauT family transport system substrate-binding protein</fullName>
    </submittedName>
</protein>
<evidence type="ECO:0000256" key="4">
    <source>
        <dbReference type="SAM" id="MobiDB-lite"/>
    </source>
</evidence>
<evidence type="ECO:0000256" key="2">
    <source>
        <dbReference type="ARBA" id="ARBA00010742"/>
    </source>
</evidence>
<feature type="compositionally biased region" description="Basic and acidic residues" evidence="4">
    <location>
        <begin position="40"/>
        <end position="53"/>
    </location>
</feature>
<dbReference type="EMBL" id="QEKV01000003">
    <property type="protein sequence ID" value="PVY94947.1"/>
    <property type="molecule type" value="Genomic_DNA"/>
</dbReference>
<feature type="region of interest" description="Disordered" evidence="4">
    <location>
        <begin position="26"/>
        <end position="67"/>
    </location>
</feature>
<organism evidence="7 8">
    <name type="scientific">Ezakiella coagulans</name>
    <dbReference type="NCBI Taxonomy" id="46507"/>
    <lineage>
        <taxon>Bacteria</taxon>
        <taxon>Bacillati</taxon>
        <taxon>Bacillota</taxon>
        <taxon>Tissierellia</taxon>
        <taxon>Ezakiella</taxon>
    </lineage>
</organism>
<dbReference type="AlphaFoldDB" id="A0A2U1E4T1"/>
<dbReference type="PANTHER" id="PTHR30024:SF47">
    <property type="entry name" value="TAURINE-BINDING PERIPLASMIC PROTEIN"/>
    <property type="match status" value="1"/>
</dbReference>
<evidence type="ECO:0000313" key="7">
    <source>
        <dbReference type="EMBL" id="PVY94947.1"/>
    </source>
</evidence>
<dbReference type="PANTHER" id="PTHR30024">
    <property type="entry name" value="ALIPHATIC SULFONATES-BINDING PROTEIN-RELATED"/>
    <property type="match status" value="1"/>
</dbReference>
<comment type="caution">
    <text evidence="7">The sequence shown here is derived from an EMBL/GenBank/DDBJ whole genome shotgun (WGS) entry which is preliminary data.</text>
</comment>
<evidence type="ECO:0000256" key="5">
    <source>
        <dbReference type="SAM" id="SignalP"/>
    </source>
</evidence>
<dbReference type="Pfam" id="PF09084">
    <property type="entry name" value="NMT1"/>
    <property type="match status" value="1"/>
</dbReference>
<feature type="signal peptide" evidence="5">
    <location>
        <begin position="1"/>
        <end position="19"/>
    </location>
</feature>
<comment type="subcellular location">
    <subcellularLocation>
        <location evidence="1">Periplasm</location>
    </subcellularLocation>
</comment>
<keyword evidence="8" id="KW-1185">Reference proteome</keyword>
<reference evidence="7 8" key="1">
    <citation type="submission" date="2018-04" db="EMBL/GenBank/DDBJ databases">
        <title>Genomic Encyclopedia of Type Strains, Phase IV (KMG-IV): sequencing the most valuable type-strain genomes for metagenomic binning, comparative biology and taxonomic classification.</title>
        <authorList>
            <person name="Goeker M."/>
        </authorList>
    </citation>
    <scope>NUCLEOTIDE SEQUENCE [LARGE SCALE GENOMIC DNA]</scope>
    <source>
        <strain evidence="7 8">DSM 20705</strain>
    </source>
</reference>